<accession>A0A553H4F0</accession>
<evidence type="ECO:0000313" key="4">
    <source>
        <dbReference type="Proteomes" id="UP000315235"/>
    </source>
</evidence>
<dbReference type="SUPFAM" id="SSF52091">
    <property type="entry name" value="SpoIIaa-like"/>
    <property type="match status" value="1"/>
</dbReference>
<dbReference type="RefSeq" id="WP_143486267.1">
    <property type="nucleotide sequence ID" value="NZ_VJOY01000001.1"/>
</dbReference>
<dbReference type="Pfam" id="PF14361">
    <property type="entry name" value="RsbRD_N"/>
    <property type="match status" value="1"/>
</dbReference>
<name>A0A553H4F0_9PSED</name>
<comment type="caution">
    <text evidence="3">The sequence shown here is derived from an EMBL/GenBank/DDBJ whole genome shotgun (WGS) entry which is preliminary data.</text>
</comment>
<evidence type="ECO:0000256" key="1">
    <source>
        <dbReference type="ARBA" id="ARBA00022553"/>
    </source>
</evidence>
<dbReference type="Proteomes" id="UP000315235">
    <property type="component" value="Unassembled WGS sequence"/>
</dbReference>
<dbReference type="InterPro" id="IPR051932">
    <property type="entry name" value="Bact_StressResp_Reg"/>
</dbReference>
<dbReference type="InterPro" id="IPR036513">
    <property type="entry name" value="STAS_dom_sf"/>
</dbReference>
<dbReference type="CDD" id="cd07041">
    <property type="entry name" value="STAS_RsbR_RsbS_like"/>
    <property type="match status" value="1"/>
</dbReference>
<protein>
    <submittedName>
        <fullName evidence="3">STAS domain-containing protein</fullName>
    </submittedName>
</protein>
<dbReference type="OrthoDB" id="9800154at2"/>
<keyword evidence="4" id="KW-1185">Reference proteome</keyword>
<dbReference type="Gene3D" id="3.30.750.24">
    <property type="entry name" value="STAS domain"/>
    <property type="match status" value="1"/>
</dbReference>
<reference evidence="3 4" key="1">
    <citation type="submission" date="2019-07" db="EMBL/GenBank/DDBJ databases">
        <title>Pseudomonas mangiferae sp. nov., isolated from bark of mango tree in Thailand.</title>
        <authorList>
            <person name="Srisuk N."/>
            <person name="Anurat P."/>
        </authorList>
    </citation>
    <scope>NUCLEOTIDE SEQUENCE [LARGE SCALE GENOMIC DNA]</scope>
    <source>
        <strain evidence="3 4">DMKU_BBB3-04</strain>
    </source>
</reference>
<dbReference type="AlphaFoldDB" id="A0A553H4F0"/>
<dbReference type="EMBL" id="VJOY01000001">
    <property type="protein sequence ID" value="TRX76633.1"/>
    <property type="molecule type" value="Genomic_DNA"/>
</dbReference>
<gene>
    <name evidence="3" type="ORF">FM069_01000</name>
</gene>
<organism evidence="3 4">
    <name type="scientific">Pseudomonas mangiferae</name>
    <dbReference type="NCBI Taxonomy" id="2593654"/>
    <lineage>
        <taxon>Bacteria</taxon>
        <taxon>Pseudomonadati</taxon>
        <taxon>Pseudomonadota</taxon>
        <taxon>Gammaproteobacteria</taxon>
        <taxon>Pseudomonadales</taxon>
        <taxon>Pseudomonadaceae</taxon>
        <taxon>Pseudomonas</taxon>
    </lineage>
</organism>
<dbReference type="PANTHER" id="PTHR33745">
    <property type="entry name" value="RSBT ANTAGONIST PROTEIN RSBS-RELATED"/>
    <property type="match status" value="1"/>
</dbReference>
<keyword evidence="1" id="KW-0597">Phosphoprotein</keyword>
<sequence length="281" mass="30817">MPASALAELLKTYESELLEEWIGAQRAAGLRSDLIDLDTVVSNSRELLKLLAVAAEQGIDDLGARHWEPVRGMLERLSRAQSRQGFSPSETATFVFSLKEPLFAKIQQHCGAASLNEIWNATRLLDRLGLYSMEHFMAGRETVIREQQESMLELSTPVVELWKGVLAVPLIGSLDSNRTQVVMEALLQKIVETESEIAIIDITGVPTVDTMVAQHLLKTVTAAKLMGAKCIISGIRPQIAATIVHLGVELGDVITKSSLADAFVVALRELDVRLVSRPVLR</sequence>
<proteinExistence type="predicted"/>
<dbReference type="Pfam" id="PF01740">
    <property type="entry name" value="STAS"/>
    <property type="match status" value="1"/>
</dbReference>
<dbReference type="InterPro" id="IPR002645">
    <property type="entry name" value="STAS_dom"/>
</dbReference>
<dbReference type="PANTHER" id="PTHR33745:SF3">
    <property type="entry name" value="RSBT CO-ANTAGONIST PROTEIN RSBRC"/>
    <property type="match status" value="1"/>
</dbReference>
<dbReference type="PROSITE" id="PS50801">
    <property type="entry name" value="STAS"/>
    <property type="match status" value="1"/>
</dbReference>
<evidence type="ECO:0000313" key="3">
    <source>
        <dbReference type="EMBL" id="TRX76633.1"/>
    </source>
</evidence>
<feature type="domain" description="STAS" evidence="2">
    <location>
        <begin position="155"/>
        <end position="266"/>
    </location>
</feature>
<dbReference type="InterPro" id="IPR025751">
    <property type="entry name" value="RsbRD_N_dom"/>
</dbReference>
<evidence type="ECO:0000259" key="2">
    <source>
        <dbReference type="PROSITE" id="PS50801"/>
    </source>
</evidence>